<dbReference type="SUPFAM" id="SSF52980">
    <property type="entry name" value="Restriction endonuclease-like"/>
    <property type="match status" value="1"/>
</dbReference>
<gene>
    <name evidence="3" type="ORF">SAMN04489858_109133</name>
</gene>
<organism evidence="3 4">
    <name type="scientific">Paracoccus homiensis</name>
    <dbReference type="NCBI Taxonomy" id="364199"/>
    <lineage>
        <taxon>Bacteria</taxon>
        <taxon>Pseudomonadati</taxon>
        <taxon>Pseudomonadota</taxon>
        <taxon>Alphaproteobacteria</taxon>
        <taxon>Rhodobacterales</taxon>
        <taxon>Paracoccaceae</taxon>
        <taxon>Paracoccus</taxon>
    </lineage>
</organism>
<keyword evidence="3" id="KW-0255">Endonuclease</keyword>
<dbReference type="Proteomes" id="UP000199180">
    <property type="component" value="Unassembled WGS sequence"/>
</dbReference>
<keyword evidence="3" id="KW-0378">Hydrolase</keyword>
<dbReference type="Pfam" id="PF09588">
    <property type="entry name" value="YqaJ"/>
    <property type="match status" value="1"/>
</dbReference>
<feature type="coiled-coil region" evidence="1">
    <location>
        <begin position="233"/>
        <end position="260"/>
    </location>
</feature>
<dbReference type="EMBL" id="FOHO01000009">
    <property type="protein sequence ID" value="SET75900.1"/>
    <property type="molecule type" value="Genomic_DNA"/>
</dbReference>
<dbReference type="OrthoDB" id="1245848at2"/>
<reference evidence="3 4" key="1">
    <citation type="submission" date="2016-10" db="EMBL/GenBank/DDBJ databases">
        <authorList>
            <person name="de Groot N.N."/>
        </authorList>
    </citation>
    <scope>NUCLEOTIDE SEQUENCE [LARGE SCALE GENOMIC DNA]</scope>
    <source>
        <strain evidence="3 4">DSM 17862</strain>
    </source>
</reference>
<dbReference type="InterPro" id="IPR019080">
    <property type="entry name" value="YqaJ_viral_recombinase"/>
</dbReference>
<keyword evidence="4" id="KW-1185">Reference proteome</keyword>
<dbReference type="STRING" id="364199.SAMN04489858_109133"/>
<dbReference type="InterPro" id="IPR017482">
    <property type="entry name" value="Lambda-type_endonuclease"/>
</dbReference>
<sequence length="321" mass="35438">MNIQRSEFLAGRKAGIGGSDIAAIVGLSKFRTPYDVWADKTGASEPESDDDKPWLYWGQVLEDVVAREYGLRTGAKVQRVNAQLIYPDWDRAIANIDRAVVNPDISGNVRWKDGRLTTDRILECKTANGFAASLWGPDGSDEIPETYLCQVQWYMGITGASHADLAVLIGGNDYRTYTIEAHSDLFADLMTEAQAFWKLVENGIAPDPQTVADAQARWPQHLASKSIMAGGSVARAVDDLAELKERMSEMKAQEDALKLQVMSAMGDAEILEDMGSPIATWKTQTADRLDGKALRKDHPDIATLYTKSTSTRVLRLKSRKD</sequence>
<dbReference type="AlphaFoldDB" id="A0A1I0GWX4"/>
<dbReference type="InterPro" id="IPR011604">
    <property type="entry name" value="PDDEXK-like_dom_sf"/>
</dbReference>
<evidence type="ECO:0000313" key="3">
    <source>
        <dbReference type="EMBL" id="SET75900.1"/>
    </source>
</evidence>
<protein>
    <submittedName>
        <fullName evidence="3">Putative phage-type endonuclease</fullName>
    </submittedName>
</protein>
<name>A0A1I0GWX4_9RHOB</name>
<evidence type="ECO:0000256" key="1">
    <source>
        <dbReference type="SAM" id="Coils"/>
    </source>
</evidence>
<dbReference type="Gene3D" id="3.90.320.10">
    <property type="match status" value="1"/>
</dbReference>
<proteinExistence type="predicted"/>
<evidence type="ECO:0000313" key="4">
    <source>
        <dbReference type="Proteomes" id="UP000199180"/>
    </source>
</evidence>
<evidence type="ECO:0000259" key="2">
    <source>
        <dbReference type="Pfam" id="PF09588"/>
    </source>
</evidence>
<dbReference type="RefSeq" id="WP_090735755.1">
    <property type="nucleotide sequence ID" value="NZ_FOHO01000009.1"/>
</dbReference>
<keyword evidence="3" id="KW-0540">Nuclease</keyword>
<feature type="domain" description="YqaJ viral recombinase" evidence="2">
    <location>
        <begin position="7"/>
        <end position="160"/>
    </location>
</feature>
<keyword evidence="1" id="KW-0175">Coiled coil</keyword>
<accession>A0A1I0GWX4</accession>
<dbReference type="GO" id="GO:0004519">
    <property type="term" value="F:endonuclease activity"/>
    <property type="evidence" value="ECO:0007669"/>
    <property type="project" value="UniProtKB-KW"/>
</dbReference>
<dbReference type="NCBIfam" id="TIGR03033">
    <property type="entry name" value="phage_rel_nuc"/>
    <property type="match status" value="1"/>
</dbReference>
<dbReference type="InterPro" id="IPR011335">
    <property type="entry name" value="Restrct_endonuc-II-like"/>
</dbReference>